<protein>
    <recommendedName>
        <fullName evidence="2">DnaJ-like protein C11 C-terminal domain-containing protein</fullName>
    </recommendedName>
</protein>
<reference evidence="3 4" key="1">
    <citation type="submission" date="2024-08" db="EMBL/GenBank/DDBJ databases">
        <title>Gnathostoma spinigerum genome.</title>
        <authorList>
            <person name="Gonzalez-Bertolin B."/>
            <person name="Monzon S."/>
            <person name="Zaballos A."/>
            <person name="Jimenez P."/>
            <person name="Dekumyoy P."/>
            <person name="Varona S."/>
            <person name="Cuesta I."/>
            <person name="Sumanam S."/>
            <person name="Adisakwattana P."/>
            <person name="Gasser R.B."/>
            <person name="Hernandez-Gonzalez A."/>
            <person name="Young N.D."/>
            <person name="Perteguer M.J."/>
        </authorList>
    </citation>
    <scope>NUCLEOTIDE SEQUENCE [LARGE SCALE GENOMIC DNA]</scope>
    <source>
        <strain evidence="3">AL3</strain>
        <tissue evidence="3">Liver</tissue>
    </source>
</reference>
<gene>
    <name evidence="3" type="ORF">AB6A40_011043</name>
</gene>
<proteinExistence type="predicted"/>
<feature type="domain" description="DnaJ-like protein C11 C-terminal" evidence="2">
    <location>
        <begin position="28"/>
        <end position="153"/>
    </location>
</feature>
<dbReference type="EMBL" id="JBGFUD010016753">
    <property type="protein sequence ID" value="MFH4984334.1"/>
    <property type="molecule type" value="Genomic_DNA"/>
</dbReference>
<dbReference type="PANTHER" id="PTHR44157:SF1">
    <property type="entry name" value="DNAJ HOMOLOG SUBFAMILY C MEMBER 11"/>
    <property type="match status" value="1"/>
</dbReference>
<keyword evidence="1" id="KW-0143">Chaperone</keyword>
<dbReference type="InterPro" id="IPR024586">
    <property type="entry name" value="DnaJ-like_C11_C"/>
</dbReference>
<dbReference type="AlphaFoldDB" id="A0ABD6F2P8"/>
<evidence type="ECO:0000259" key="2">
    <source>
        <dbReference type="Pfam" id="PF11875"/>
    </source>
</evidence>
<name>A0ABD6F2P8_9BILA</name>
<accession>A0ABD6F2P8</accession>
<evidence type="ECO:0000313" key="3">
    <source>
        <dbReference type="EMBL" id="MFH4984334.1"/>
    </source>
</evidence>
<dbReference type="InterPro" id="IPR052243">
    <property type="entry name" value="Mito_inner_membrane_organizer"/>
</dbReference>
<sequence length="174" mass="19569">MAVFHFAKAIFRKTYERFMSIFDDHAEERVVSAVKKEEARSVTELMRPTAERIAREEAAKGGLVIVEAKYGQMQGFGREAEQYPLLGDEFIDVTVPLQAMVNDSKLRIFSCKGQLPGFYDPCPYESKMLKVVYKYRNILHSVSVPDEMALSIPLASHRLSANAEDSSVALLSNS</sequence>
<keyword evidence="4" id="KW-1185">Reference proteome</keyword>
<dbReference type="Proteomes" id="UP001608902">
    <property type="component" value="Unassembled WGS sequence"/>
</dbReference>
<organism evidence="3 4">
    <name type="scientific">Gnathostoma spinigerum</name>
    <dbReference type="NCBI Taxonomy" id="75299"/>
    <lineage>
        <taxon>Eukaryota</taxon>
        <taxon>Metazoa</taxon>
        <taxon>Ecdysozoa</taxon>
        <taxon>Nematoda</taxon>
        <taxon>Chromadorea</taxon>
        <taxon>Rhabditida</taxon>
        <taxon>Spirurina</taxon>
        <taxon>Gnathostomatomorpha</taxon>
        <taxon>Gnathostomatoidea</taxon>
        <taxon>Gnathostomatidae</taxon>
        <taxon>Gnathostoma</taxon>
    </lineage>
</organism>
<dbReference type="PANTHER" id="PTHR44157">
    <property type="entry name" value="DNAJ HOMOLOG SUBFAMILY C MEMBER 11"/>
    <property type="match status" value="1"/>
</dbReference>
<dbReference type="Pfam" id="PF11875">
    <property type="entry name" value="DnaJ-like_C11_C"/>
    <property type="match status" value="1"/>
</dbReference>
<comment type="caution">
    <text evidence="3">The sequence shown here is derived from an EMBL/GenBank/DDBJ whole genome shotgun (WGS) entry which is preliminary data.</text>
</comment>
<evidence type="ECO:0000313" key="4">
    <source>
        <dbReference type="Proteomes" id="UP001608902"/>
    </source>
</evidence>
<evidence type="ECO:0000256" key="1">
    <source>
        <dbReference type="ARBA" id="ARBA00023186"/>
    </source>
</evidence>